<dbReference type="Proteomes" id="UP000253772">
    <property type="component" value="Chromosome c2"/>
</dbReference>
<name>A0A132HH99_9BURK</name>
<dbReference type="Gene3D" id="3.30.70.1320">
    <property type="entry name" value="Multidrug efflux transporter AcrB pore domain like"/>
    <property type="match status" value="1"/>
</dbReference>
<accession>A0A132HH99</accession>
<keyword evidence="6" id="KW-1133">Transmembrane helix</keyword>
<evidence type="ECO:0000256" key="1">
    <source>
        <dbReference type="ARBA" id="ARBA00004651"/>
    </source>
</evidence>
<dbReference type="GO" id="GO:0008324">
    <property type="term" value="F:monoatomic cation transmembrane transporter activity"/>
    <property type="evidence" value="ECO:0007669"/>
    <property type="project" value="InterPro"/>
</dbReference>
<keyword evidence="4" id="KW-1003">Cell membrane</keyword>
<evidence type="ECO:0000256" key="3">
    <source>
        <dbReference type="ARBA" id="ARBA00022448"/>
    </source>
</evidence>
<comment type="similarity">
    <text evidence="2">Belongs to the resistance-nodulation-cell division (RND) (TC 2.A.6) family.</text>
</comment>
<keyword evidence="3" id="KW-0813">Transport</keyword>
<dbReference type="GO" id="GO:0005886">
    <property type="term" value="C:plasma membrane"/>
    <property type="evidence" value="ECO:0007669"/>
    <property type="project" value="UniProtKB-SubCell"/>
</dbReference>
<dbReference type="GO" id="GO:0042910">
    <property type="term" value="F:xenobiotic transmembrane transporter activity"/>
    <property type="evidence" value="ECO:0007669"/>
    <property type="project" value="TreeGrafter"/>
</dbReference>
<dbReference type="InterPro" id="IPR004763">
    <property type="entry name" value="CusA-like"/>
</dbReference>
<dbReference type="RefSeq" id="WP_024570014.1">
    <property type="nucleotide sequence ID" value="NZ_CP026544.1"/>
</dbReference>
<dbReference type="SUPFAM" id="SSF82693">
    <property type="entry name" value="Multidrug efflux transporter AcrB pore domain, PN1, PN2, PC1 and PC2 subdomains"/>
    <property type="match status" value="3"/>
</dbReference>
<keyword evidence="5" id="KW-0812">Transmembrane</keyword>
<dbReference type="InterPro" id="IPR027463">
    <property type="entry name" value="AcrB_DN_DC_subdom"/>
</dbReference>
<evidence type="ECO:0000256" key="7">
    <source>
        <dbReference type="ARBA" id="ARBA00023136"/>
    </source>
</evidence>
<proteinExistence type="inferred from homology"/>
<dbReference type="OrthoDB" id="9798415at2"/>
<organism evidence="8 9">
    <name type="scientific">Cupriavidus metallidurans</name>
    <dbReference type="NCBI Taxonomy" id="119219"/>
    <lineage>
        <taxon>Bacteria</taxon>
        <taxon>Pseudomonadati</taxon>
        <taxon>Pseudomonadota</taxon>
        <taxon>Betaproteobacteria</taxon>
        <taxon>Burkholderiales</taxon>
        <taxon>Burkholderiaceae</taxon>
        <taxon>Cupriavidus</taxon>
    </lineage>
</organism>
<dbReference type="PRINTS" id="PR00702">
    <property type="entry name" value="ACRIFLAVINRP"/>
</dbReference>
<evidence type="ECO:0000313" key="9">
    <source>
        <dbReference type="Proteomes" id="UP000253772"/>
    </source>
</evidence>
<evidence type="ECO:0000256" key="4">
    <source>
        <dbReference type="ARBA" id="ARBA00022475"/>
    </source>
</evidence>
<dbReference type="EMBL" id="CP037901">
    <property type="protein sequence ID" value="QBP13272.1"/>
    <property type="molecule type" value="Genomic_DNA"/>
</dbReference>
<dbReference type="Gene3D" id="1.20.1640.10">
    <property type="entry name" value="Multidrug efflux transporter AcrB transmembrane domain"/>
    <property type="match status" value="2"/>
</dbReference>
<dbReference type="Pfam" id="PF00873">
    <property type="entry name" value="ACR_tran"/>
    <property type="match status" value="1"/>
</dbReference>
<dbReference type="NCBIfam" id="TIGR00914">
    <property type="entry name" value="2A0601"/>
    <property type="match status" value="1"/>
</dbReference>
<evidence type="ECO:0000256" key="5">
    <source>
        <dbReference type="ARBA" id="ARBA00022692"/>
    </source>
</evidence>
<dbReference type="Gene3D" id="3.30.70.1430">
    <property type="entry name" value="Multidrug efflux transporter AcrB pore domain"/>
    <property type="match status" value="2"/>
</dbReference>
<keyword evidence="7" id="KW-0472">Membrane</keyword>
<reference evidence="8 9" key="1">
    <citation type="submission" date="2019-03" db="EMBL/GenBank/DDBJ databases">
        <title>Comparative insights into the high quality Complete genome sequence of highly metal resistant Cupriavidus metallidurans strain BS1 isolated from a gold-copper mine.</title>
        <authorList>
            <person name="Mazhar H.S."/>
            <person name="Rensing C."/>
        </authorList>
    </citation>
    <scope>NUCLEOTIDE SEQUENCE [LARGE SCALE GENOMIC DNA]</scope>
    <source>
        <strain evidence="8 9">BS1</strain>
    </source>
</reference>
<dbReference type="InterPro" id="IPR001036">
    <property type="entry name" value="Acrflvin-R"/>
</dbReference>
<evidence type="ECO:0000256" key="6">
    <source>
        <dbReference type="ARBA" id="ARBA00022989"/>
    </source>
</evidence>
<dbReference type="PANTHER" id="PTHR32063:SF12">
    <property type="entry name" value="CATION EFFLUX SYSTEM PROTEIN"/>
    <property type="match status" value="1"/>
</dbReference>
<dbReference type="PANTHER" id="PTHR32063">
    <property type="match status" value="1"/>
</dbReference>
<dbReference type="Gene3D" id="3.30.2090.10">
    <property type="entry name" value="Multidrug efflux transporter AcrB TolC docking domain, DN and DC subdomains"/>
    <property type="match status" value="2"/>
</dbReference>
<sequence>MLRNVLRLSLTRRPLILLFLLVFAGAGLFAYSKLNIEAYPNPAPVILEITAQAPGLSAEEMERYYTVPMEVGLAATPGVESIRSTSFYGLSFVRVTFKYGVDYYFAYTQAALNLQQNVSLPNNVQPQIQASSLVGEIYRYQLRGPAHFGLTNLRTLQDWVLERRLKTVPGVAQVVSWGGTTKEYDVEADLHKLDAYNITLQQMISALGNANINVGGRTINLGQQSVNIRGVGLIEDTKDIEQVVLTQHNGVPVQVKDVAKVKIGFTPRLGRSGRDNQDDVVTAIVVMNRTLQTNEVVARVKAEIDKINSDGTLPAGVKMEPYYDRSTLVSVTTHTVLHSLLFGCLLVFFIQWVFLGDLRSAVIVSVNIPFALFFSIMILVMLGESANLLSVGAVDFGIIVDSSVILVENIFRNFQMPLADQQRLLMSRDARAIGKGAGITDRIRMIFVSALQVDKAVFFSAAITVAAFVPLFTMQGVEGQIFGPMARTYGYALLGALIATFTVTPVLCTYLLPKHIEEKETILVRWLHRIYEPALKWSLGNKKLSVAIGAGVLAVTGALMPLLGTEFLPALEEGNLWIRATMPPTVSLEAGVPSVARMRKILLSHPEVATVVSQHGRPDDGSDAAGFFNAEFFVPLKPMDEWPAGMTKDKLVAQVQKEFANEFTGISLNFSQYIQDNVQEGLSGVKGANSVKIVGRDLPTLEKLADQVLHEMKEIRGVSDLGVFRVLGQPNLNIKINREAAARYGLNTGDVNSVVEAALGGTQATTVLEGDRQFSLTVRMAPEYRGSIDAIRNIKVAYQTADGANAYIPLSALADISLDTGASYIYHERNQRYIPIKFSVRDRDLGSTVAEAQARIASKIKLPEGYRIQWAGEFEQLELAKKRLALIVPISIVMIMVLLYGLFNSLRDSVMTLAGIPFAIAGGVIALFVTGLDFSISAAIGFVSLFGVSVMDGILMITYYNQLREQGLKSEAAMSQAAQQRMRPMLMTALSACIGLLPAAISTGIGSQVQRPLATVVVGGMLIGPIMLLVIVPALRMVFIGKKET</sequence>
<gene>
    <name evidence="8" type="ORF">DDF84_026925</name>
</gene>
<comment type="subcellular location">
    <subcellularLocation>
        <location evidence="1">Cell membrane</location>
        <topology evidence="1">Multi-pass membrane protein</topology>
    </subcellularLocation>
</comment>
<dbReference type="AlphaFoldDB" id="A0A132HH99"/>
<evidence type="ECO:0000256" key="2">
    <source>
        <dbReference type="ARBA" id="ARBA00010942"/>
    </source>
</evidence>
<dbReference type="SUPFAM" id="SSF82866">
    <property type="entry name" value="Multidrug efflux transporter AcrB transmembrane domain"/>
    <property type="match status" value="2"/>
</dbReference>
<evidence type="ECO:0000313" key="8">
    <source>
        <dbReference type="EMBL" id="QBP13272.1"/>
    </source>
</evidence>
<dbReference type="SUPFAM" id="SSF82714">
    <property type="entry name" value="Multidrug efflux transporter AcrB TolC docking domain, DN and DC subdomains"/>
    <property type="match status" value="2"/>
</dbReference>
<dbReference type="Gene3D" id="3.30.70.1440">
    <property type="entry name" value="Multidrug efflux transporter AcrB pore domain"/>
    <property type="match status" value="1"/>
</dbReference>
<protein>
    <submittedName>
        <fullName evidence="8">Efflux RND transporter permease subunit</fullName>
    </submittedName>
</protein>